<reference evidence="4 5" key="1">
    <citation type="journal article" date="2013" name="Stand. Genomic Sci.">
        <title>Genomic Encyclopedia of Type Strains, Phase I: The one thousand microbial genomes (KMG-I) project.</title>
        <authorList>
            <person name="Kyrpides N.C."/>
            <person name="Woyke T."/>
            <person name="Eisen J.A."/>
            <person name="Garrity G."/>
            <person name="Lilburn T.G."/>
            <person name="Beck B.J."/>
            <person name="Whitman W.B."/>
            <person name="Hugenholtz P."/>
            <person name="Klenk H.P."/>
        </authorList>
    </citation>
    <scope>NUCLEOTIDE SEQUENCE [LARGE SCALE GENOMIC DNA]</scope>
    <source>
        <strain evidence="4 5">DSM 13484</strain>
    </source>
</reference>
<dbReference type="AlphaFoldDB" id="A0A562TDQ6"/>
<dbReference type="Gene3D" id="3.55.50.30">
    <property type="match status" value="1"/>
</dbReference>
<dbReference type="PANTHER" id="PTHR30273">
    <property type="entry name" value="PERIPLASMIC SIGNAL SENSOR AND SIGMA FACTOR ACTIVATOR FECR-RELATED"/>
    <property type="match status" value="1"/>
</dbReference>
<name>A0A562TDQ6_CHIJA</name>
<evidence type="ECO:0000313" key="4">
    <source>
        <dbReference type="EMBL" id="TWI91615.1"/>
    </source>
</evidence>
<dbReference type="Proteomes" id="UP000316778">
    <property type="component" value="Unassembled WGS sequence"/>
</dbReference>
<dbReference type="InterPro" id="IPR006860">
    <property type="entry name" value="FecR"/>
</dbReference>
<dbReference type="InterPro" id="IPR032508">
    <property type="entry name" value="FecR_C"/>
</dbReference>
<evidence type="ECO:0000256" key="1">
    <source>
        <dbReference type="SAM" id="Phobius"/>
    </source>
</evidence>
<proteinExistence type="predicted"/>
<keyword evidence="1" id="KW-0472">Membrane</keyword>
<dbReference type="OrthoDB" id="934696at2"/>
<evidence type="ECO:0000259" key="2">
    <source>
        <dbReference type="Pfam" id="PF04773"/>
    </source>
</evidence>
<dbReference type="InterPro" id="IPR012373">
    <property type="entry name" value="Ferrdict_sens_TM"/>
</dbReference>
<keyword evidence="1" id="KW-0812">Transmembrane</keyword>
<dbReference type="Pfam" id="PF04773">
    <property type="entry name" value="FecR"/>
    <property type="match status" value="1"/>
</dbReference>
<protein>
    <submittedName>
        <fullName evidence="4">FecR family protein</fullName>
    </submittedName>
</protein>
<dbReference type="GO" id="GO:0016989">
    <property type="term" value="F:sigma factor antagonist activity"/>
    <property type="evidence" value="ECO:0007669"/>
    <property type="project" value="TreeGrafter"/>
</dbReference>
<dbReference type="PIRSF" id="PIRSF018266">
    <property type="entry name" value="FecR"/>
    <property type="match status" value="1"/>
</dbReference>
<organism evidence="4 5">
    <name type="scientific">Chitinophaga japonensis</name>
    <name type="common">Flexibacter japonensis</name>
    <dbReference type="NCBI Taxonomy" id="104662"/>
    <lineage>
        <taxon>Bacteria</taxon>
        <taxon>Pseudomonadati</taxon>
        <taxon>Bacteroidota</taxon>
        <taxon>Chitinophagia</taxon>
        <taxon>Chitinophagales</taxon>
        <taxon>Chitinophagaceae</taxon>
        <taxon>Chitinophaga</taxon>
    </lineage>
</organism>
<evidence type="ECO:0000313" key="5">
    <source>
        <dbReference type="Proteomes" id="UP000316778"/>
    </source>
</evidence>
<feature type="domain" description="Protein FecR C-terminal" evidence="3">
    <location>
        <begin position="272"/>
        <end position="332"/>
    </location>
</feature>
<dbReference type="PANTHER" id="PTHR30273:SF2">
    <property type="entry name" value="PROTEIN FECR"/>
    <property type="match status" value="1"/>
</dbReference>
<dbReference type="Gene3D" id="2.60.120.1440">
    <property type="match status" value="1"/>
</dbReference>
<gene>
    <name evidence="4" type="ORF">LX66_0989</name>
</gene>
<keyword evidence="1" id="KW-1133">Transmembrane helix</keyword>
<feature type="transmembrane region" description="Helical" evidence="1">
    <location>
        <begin position="76"/>
        <end position="94"/>
    </location>
</feature>
<keyword evidence="5" id="KW-1185">Reference proteome</keyword>
<feature type="domain" description="FecR protein" evidence="2">
    <location>
        <begin position="125"/>
        <end position="214"/>
    </location>
</feature>
<dbReference type="EMBL" id="VLLG01000002">
    <property type="protein sequence ID" value="TWI91615.1"/>
    <property type="molecule type" value="Genomic_DNA"/>
</dbReference>
<dbReference type="Pfam" id="PF16344">
    <property type="entry name" value="FecR_C"/>
    <property type="match status" value="1"/>
</dbReference>
<comment type="caution">
    <text evidence="4">The sequence shown here is derived from an EMBL/GenBank/DDBJ whole genome shotgun (WGS) entry which is preliminary data.</text>
</comment>
<sequence>MMIDRALIEKFLQGQCTALEAATVAKYLEQHPEELEAILPEQEWEAFEPGARLRAADSEQMLDQVRLAAKRYRYRNWAAAAAVILLLGAGGAWWQLHRKVEQPAAAIASQRREAPARDTLVRHTGRNTRRIVLPDSSEVMLETGSTLRWRHGFTATQRALYLEGAATFRVTKEEGRPFIVYSGNVATTVLGTTFRICAYEGHKTVKVRLLSGKVMVKTTGAPAAGEMVYLTPGQECAFNKGQRSLTVYRYGQPESTPRAPLKGNIKDNGEELLFTSVPLPEVLDRFEAVYKVRITFSPQQLRKYYFTGQIRKSDAPEGILQTIATLNRLKVTHDSTGYHVFR</sequence>
<accession>A0A562TDQ6</accession>
<dbReference type="RefSeq" id="WP_145710759.1">
    <property type="nucleotide sequence ID" value="NZ_BAAAFY010000001.1"/>
</dbReference>
<evidence type="ECO:0000259" key="3">
    <source>
        <dbReference type="Pfam" id="PF16344"/>
    </source>
</evidence>